<dbReference type="NCBIfam" id="TIGR02937">
    <property type="entry name" value="sigma70-ECF"/>
    <property type="match status" value="1"/>
</dbReference>
<dbReference type="Pfam" id="PF08281">
    <property type="entry name" value="Sigma70_r4_2"/>
    <property type="match status" value="1"/>
</dbReference>
<dbReference type="InterPro" id="IPR007627">
    <property type="entry name" value="RNA_pol_sigma70_r2"/>
</dbReference>
<accession>A0ABX8ACH8</accession>
<dbReference type="Gene3D" id="1.10.10.10">
    <property type="entry name" value="Winged helix-like DNA-binding domain superfamily/Winged helix DNA-binding domain"/>
    <property type="match status" value="1"/>
</dbReference>
<evidence type="ECO:0000259" key="5">
    <source>
        <dbReference type="Pfam" id="PF04542"/>
    </source>
</evidence>
<organism evidence="7 8">
    <name type="scientific">Tardiphaga alba</name>
    <dbReference type="NCBI Taxonomy" id="340268"/>
    <lineage>
        <taxon>Bacteria</taxon>
        <taxon>Pseudomonadati</taxon>
        <taxon>Pseudomonadota</taxon>
        <taxon>Alphaproteobacteria</taxon>
        <taxon>Hyphomicrobiales</taxon>
        <taxon>Nitrobacteraceae</taxon>
        <taxon>Tardiphaga</taxon>
    </lineage>
</organism>
<dbReference type="InterPro" id="IPR039425">
    <property type="entry name" value="RNA_pol_sigma-70-like"/>
</dbReference>
<feature type="domain" description="RNA polymerase sigma factor 70 region 4 type 2" evidence="6">
    <location>
        <begin position="137"/>
        <end position="184"/>
    </location>
</feature>
<dbReference type="InterPro" id="IPR013324">
    <property type="entry name" value="RNA_pol_sigma_r3/r4-like"/>
</dbReference>
<dbReference type="InterPro" id="IPR013249">
    <property type="entry name" value="RNA_pol_sigma70_r4_t2"/>
</dbReference>
<evidence type="ECO:0000256" key="3">
    <source>
        <dbReference type="ARBA" id="ARBA00023082"/>
    </source>
</evidence>
<evidence type="ECO:0000256" key="2">
    <source>
        <dbReference type="ARBA" id="ARBA00023015"/>
    </source>
</evidence>
<dbReference type="SUPFAM" id="SSF88946">
    <property type="entry name" value="Sigma2 domain of RNA polymerase sigma factors"/>
    <property type="match status" value="1"/>
</dbReference>
<keyword evidence="2" id="KW-0805">Transcription regulation</keyword>
<dbReference type="Pfam" id="PF04542">
    <property type="entry name" value="Sigma70_r2"/>
    <property type="match status" value="1"/>
</dbReference>
<keyword evidence="8" id="KW-1185">Reference proteome</keyword>
<dbReference type="SUPFAM" id="SSF88659">
    <property type="entry name" value="Sigma3 and sigma4 domains of RNA polymerase sigma factors"/>
    <property type="match status" value="1"/>
</dbReference>
<evidence type="ECO:0000259" key="6">
    <source>
        <dbReference type="Pfam" id="PF08281"/>
    </source>
</evidence>
<dbReference type="EMBL" id="CP036498">
    <property type="protein sequence ID" value="QUS41207.1"/>
    <property type="molecule type" value="Genomic_DNA"/>
</dbReference>
<dbReference type="InterPro" id="IPR036388">
    <property type="entry name" value="WH-like_DNA-bd_sf"/>
</dbReference>
<evidence type="ECO:0000256" key="4">
    <source>
        <dbReference type="ARBA" id="ARBA00023163"/>
    </source>
</evidence>
<protein>
    <submittedName>
        <fullName evidence="7">Sigma-70 family RNA polymerase sigma factor</fullName>
    </submittedName>
</protein>
<dbReference type="Proteomes" id="UP000682843">
    <property type="component" value="Chromosome"/>
</dbReference>
<dbReference type="InterPro" id="IPR013325">
    <property type="entry name" value="RNA_pol_sigma_r2"/>
</dbReference>
<reference evidence="7 8" key="1">
    <citation type="submission" date="2019-02" db="EMBL/GenBank/DDBJ databases">
        <title>Emended description of the genus Rhodopseudomonas and description of Rhodopseudomonas albus sp. nov., a non-phototrophic, heavy-metal-tolerant bacterium isolated from garden soil.</title>
        <authorList>
            <person name="Bao Z."/>
            <person name="Cao W.W."/>
            <person name="Sato Y."/>
            <person name="Nishizawa T."/>
            <person name="Zhao J."/>
            <person name="Guo Y."/>
            <person name="Ohta H."/>
        </authorList>
    </citation>
    <scope>NUCLEOTIDE SEQUENCE [LARGE SCALE GENOMIC DNA]</scope>
    <source>
        <strain evidence="7 8">SK50-23</strain>
    </source>
</reference>
<sequence length="193" mass="21371">MTGNATITDAPHDDAPSDAIAREAQLAAALARCAAGDHAALKMIYASEAPKMIGVARRILFRQDLAEEAVHDAFVRIWRSAASFDPHRGSARGWLYAVVRNRALSIHRNEHRYDASDDSAFDIDCEATMTQMPETSALRQCLERIDRPRRDVVVLAYVHGMSHGELAGKLKVPLGTVKSWIRRSLFSLQECMG</sequence>
<name>A0ABX8ACH8_9BRAD</name>
<feature type="domain" description="RNA polymerase sigma-70 region 2" evidence="5">
    <location>
        <begin position="45"/>
        <end position="112"/>
    </location>
</feature>
<dbReference type="PANTHER" id="PTHR43133">
    <property type="entry name" value="RNA POLYMERASE ECF-TYPE SIGMA FACTO"/>
    <property type="match status" value="1"/>
</dbReference>
<evidence type="ECO:0000313" key="7">
    <source>
        <dbReference type="EMBL" id="QUS41207.1"/>
    </source>
</evidence>
<proteinExistence type="inferred from homology"/>
<evidence type="ECO:0000256" key="1">
    <source>
        <dbReference type="ARBA" id="ARBA00010641"/>
    </source>
</evidence>
<keyword evidence="3" id="KW-0731">Sigma factor</keyword>
<comment type="similarity">
    <text evidence="1">Belongs to the sigma-70 factor family. ECF subfamily.</text>
</comment>
<dbReference type="PANTHER" id="PTHR43133:SF62">
    <property type="entry name" value="RNA POLYMERASE SIGMA FACTOR SIGZ"/>
    <property type="match status" value="1"/>
</dbReference>
<dbReference type="Gene3D" id="1.10.1740.10">
    <property type="match status" value="1"/>
</dbReference>
<dbReference type="RefSeq" id="WP_211909814.1">
    <property type="nucleotide sequence ID" value="NZ_CP036498.1"/>
</dbReference>
<evidence type="ECO:0000313" key="8">
    <source>
        <dbReference type="Proteomes" id="UP000682843"/>
    </source>
</evidence>
<dbReference type="InterPro" id="IPR014284">
    <property type="entry name" value="RNA_pol_sigma-70_dom"/>
</dbReference>
<gene>
    <name evidence="7" type="ORF">RPMA_21940</name>
</gene>
<keyword evidence="4" id="KW-0804">Transcription</keyword>